<protein>
    <recommendedName>
        <fullName evidence="1">BTB domain-containing protein</fullName>
    </recommendedName>
</protein>
<feature type="domain" description="BTB" evidence="1">
    <location>
        <begin position="31"/>
        <end position="95"/>
    </location>
</feature>
<gene>
    <name evidence="2" type="ORF">QR680_003583</name>
</gene>
<keyword evidence="3" id="KW-1185">Reference proteome</keyword>
<dbReference type="PANTHER" id="PTHR22744">
    <property type="entry name" value="HELIX LOOP HELIX PROTEIN 21-RELATED"/>
    <property type="match status" value="1"/>
</dbReference>
<dbReference type="PANTHER" id="PTHR22744:SF17">
    <property type="entry name" value="BTB DOMAIN-CONTAINING PROTEIN"/>
    <property type="match status" value="1"/>
</dbReference>
<dbReference type="PROSITE" id="PS50097">
    <property type="entry name" value="BTB"/>
    <property type="match status" value="1"/>
</dbReference>
<comment type="caution">
    <text evidence="2">The sequence shown here is derived from an EMBL/GenBank/DDBJ whole genome shotgun (WGS) entry which is preliminary data.</text>
</comment>
<reference evidence="2" key="1">
    <citation type="submission" date="2023-06" db="EMBL/GenBank/DDBJ databases">
        <title>Genomic analysis of the entomopathogenic nematode Steinernema hermaphroditum.</title>
        <authorList>
            <person name="Schwarz E.M."/>
            <person name="Heppert J.K."/>
            <person name="Baniya A."/>
            <person name="Schwartz H.T."/>
            <person name="Tan C.-H."/>
            <person name="Antoshechkin I."/>
            <person name="Sternberg P.W."/>
            <person name="Goodrich-Blair H."/>
            <person name="Dillman A.R."/>
        </authorList>
    </citation>
    <scope>NUCLEOTIDE SEQUENCE</scope>
    <source>
        <strain evidence="2">PS9179</strain>
        <tissue evidence="2">Whole animal</tissue>
    </source>
</reference>
<evidence type="ECO:0000313" key="3">
    <source>
        <dbReference type="Proteomes" id="UP001175271"/>
    </source>
</evidence>
<dbReference type="Gene3D" id="3.30.710.10">
    <property type="entry name" value="Potassium Channel Kv1.1, Chain A"/>
    <property type="match status" value="1"/>
</dbReference>
<dbReference type="InterPro" id="IPR011333">
    <property type="entry name" value="SKP1/BTB/POZ_sf"/>
</dbReference>
<dbReference type="SUPFAM" id="SSF54695">
    <property type="entry name" value="POZ domain"/>
    <property type="match status" value="1"/>
</dbReference>
<evidence type="ECO:0000259" key="1">
    <source>
        <dbReference type="PROSITE" id="PS50097"/>
    </source>
</evidence>
<proteinExistence type="predicted"/>
<dbReference type="SMART" id="SM00225">
    <property type="entry name" value="BTB"/>
    <property type="match status" value="1"/>
</dbReference>
<organism evidence="2 3">
    <name type="scientific">Steinernema hermaphroditum</name>
    <dbReference type="NCBI Taxonomy" id="289476"/>
    <lineage>
        <taxon>Eukaryota</taxon>
        <taxon>Metazoa</taxon>
        <taxon>Ecdysozoa</taxon>
        <taxon>Nematoda</taxon>
        <taxon>Chromadorea</taxon>
        <taxon>Rhabditida</taxon>
        <taxon>Tylenchina</taxon>
        <taxon>Panagrolaimomorpha</taxon>
        <taxon>Strongyloidoidea</taxon>
        <taxon>Steinernematidae</taxon>
        <taxon>Steinernema</taxon>
    </lineage>
</organism>
<name>A0AA39HM87_9BILA</name>
<dbReference type="EMBL" id="JAUCMV010000003">
    <property type="protein sequence ID" value="KAK0407771.1"/>
    <property type="molecule type" value="Genomic_DNA"/>
</dbReference>
<sequence>MEPEEQSTSSPYEWIRRKRVSQDFFYPTELTDCILVVEGMQLFVNMAFLGQHSSYFEELFDNSAEENKFVLEGVRIREFHDFLVALHPNRGPIEGRKVEHLLRLAHRFETIDIINDVSLFLIGSAAISDAHLIDVVRVADRHSLKDVVESIINTVKNPRILMILRKINDFSSSTKADIYHRLRALDAMGQSGDRKASKSKKKKLK</sequence>
<dbReference type="Pfam" id="PF00651">
    <property type="entry name" value="BTB"/>
    <property type="match status" value="1"/>
</dbReference>
<accession>A0AA39HM87</accession>
<dbReference type="AlphaFoldDB" id="A0AA39HM87"/>
<dbReference type="CDD" id="cd18186">
    <property type="entry name" value="BTB_POZ_ZBTB_KLHL-like"/>
    <property type="match status" value="1"/>
</dbReference>
<evidence type="ECO:0000313" key="2">
    <source>
        <dbReference type="EMBL" id="KAK0407771.1"/>
    </source>
</evidence>
<dbReference type="InterPro" id="IPR000210">
    <property type="entry name" value="BTB/POZ_dom"/>
</dbReference>
<dbReference type="Proteomes" id="UP001175271">
    <property type="component" value="Unassembled WGS sequence"/>
</dbReference>